<keyword evidence="3" id="KW-1185">Reference proteome</keyword>
<accession>A0ABV3ZFX8</accession>
<dbReference type="RefSeq" id="WP_369330203.1">
    <property type="nucleotide sequence ID" value="NZ_JAULBC010000004.1"/>
</dbReference>
<protein>
    <submittedName>
        <fullName evidence="2">Tail fiber protein</fullName>
    </submittedName>
</protein>
<evidence type="ECO:0000313" key="3">
    <source>
        <dbReference type="Proteomes" id="UP001560573"/>
    </source>
</evidence>
<dbReference type="EMBL" id="JAULBC010000004">
    <property type="protein sequence ID" value="MEX6688794.1"/>
    <property type="molecule type" value="Genomic_DNA"/>
</dbReference>
<dbReference type="Proteomes" id="UP001560573">
    <property type="component" value="Unassembled WGS sequence"/>
</dbReference>
<sequence>MEGTMAEIRCFAANFAPKTWALCNGQTLAIAQNQALFALLGTVYGGDGIQTFSLPDFRSRIPVGTGTGPVGTFVLGQKAGEEFHTLLATEMPAHNHPIAITAGTGQATANITLNGTDTAGTLAVPGGNLLGADDGNGNVTIYASGTSTVAAMAAGSVTISNITAPTVGITLANAGGNLPHSNIQPVLGMNYIICMQGLFPSRN</sequence>
<comment type="caution">
    <text evidence="2">The sequence shown here is derived from an EMBL/GenBank/DDBJ whole genome shotgun (WGS) entry which is preliminary data.</text>
</comment>
<feature type="domain" description="Phage tail collar" evidence="1">
    <location>
        <begin position="7"/>
        <end position="62"/>
    </location>
</feature>
<dbReference type="InterPro" id="IPR011083">
    <property type="entry name" value="Phage_tail_collar_dom"/>
</dbReference>
<dbReference type="Pfam" id="PF07484">
    <property type="entry name" value="Collar"/>
    <property type="match status" value="1"/>
</dbReference>
<proteinExistence type="predicted"/>
<dbReference type="SUPFAM" id="SSF88874">
    <property type="entry name" value="Receptor-binding domain of short tail fibre protein gp12"/>
    <property type="match status" value="1"/>
</dbReference>
<gene>
    <name evidence="2" type="ORF">QTN47_14905</name>
</gene>
<evidence type="ECO:0000313" key="2">
    <source>
        <dbReference type="EMBL" id="MEX6688794.1"/>
    </source>
</evidence>
<evidence type="ECO:0000259" key="1">
    <source>
        <dbReference type="Pfam" id="PF07484"/>
    </source>
</evidence>
<dbReference type="Gene3D" id="3.90.1340.10">
    <property type="entry name" value="Phage tail collar domain"/>
    <property type="match status" value="1"/>
</dbReference>
<name>A0ABV3ZFX8_9BACT</name>
<organism evidence="2 3">
    <name type="scientific">Danxiaibacter flavus</name>
    <dbReference type="NCBI Taxonomy" id="3049108"/>
    <lineage>
        <taxon>Bacteria</taxon>
        <taxon>Pseudomonadati</taxon>
        <taxon>Bacteroidota</taxon>
        <taxon>Chitinophagia</taxon>
        <taxon>Chitinophagales</taxon>
        <taxon>Chitinophagaceae</taxon>
        <taxon>Danxiaibacter</taxon>
    </lineage>
</organism>
<dbReference type="InterPro" id="IPR037053">
    <property type="entry name" value="Phage_tail_collar_dom_sf"/>
</dbReference>
<reference evidence="2 3" key="1">
    <citation type="submission" date="2023-07" db="EMBL/GenBank/DDBJ databases">
        <authorList>
            <person name="Lian W.-H."/>
        </authorList>
    </citation>
    <scope>NUCLEOTIDE SEQUENCE [LARGE SCALE GENOMIC DNA]</scope>
    <source>
        <strain evidence="2 3">SYSU DXS3180</strain>
    </source>
</reference>